<proteinExistence type="predicted"/>
<feature type="transmembrane region" description="Helical" evidence="7">
    <location>
        <begin position="44"/>
        <end position="66"/>
    </location>
</feature>
<reference evidence="9 10" key="1">
    <citation type="submission" date="2019-12" db="EMBL/GenBank/DDBJ databases">
        <title>Neisseriaceae gen. nov. sp. Genome sequencing and assembly.</title>
        <authorList>
            <person name="Liu Z."/>
            <person name="Li A."/>
        </authorList>
    </citation>
    <scope>NUCLEOTIDE SEQUENCE [LARGE SCALE GENOMIC DNA]</scope>
    <source>
        <strain evidence="9 10">B2N2-7</strain>
    </source>
</reference>
<evidence type="ECO:0000256" key="1">
    <source>
        <dbReference type="ARBA" id="ARBA00000085"/>
    </source>
</evidence>
<evidence type="ECO:0000256" key="2">
    <source>
        <dbReference type="ARBA" id="ARBA00012438"/>
    </source>
</evidence>
<gene>
    <name evidence="9" type="ORF">GQF02_11985</name>
</gene>
<comment type="caution">
    <text evidence="9">The sequence shown here is derived from an EMBL/GenBank/DDBJ whole genome shotgun (WGS) entry which is preliminary data.</text>
</comment>
<dbReference type="GO" id="GO:0005524">
    <property type="term" value="F:ATP binding"/>
    <property type="evidence" value="ECO:0007669"/>
    <property type="project" value="UniProtKB-KW"/>
</dbReference>
<dbReference type="Gene3D" id="3.30.565.10">
    <property type="entry name" value="Histidine kinase-like ATPase, C-terminal domain"/>
    <property type="match status" value="1"/>
</dbReference>
<dbReference type="InterPro" id="IPR036890">
    <property type="entry name" value="HATPase_C_sf"/>
</dbReference>
<sequence length="414" mass="43517">MPVPLSPVLFTNAAKRMIQLRWLMLLAAALLLGLLFWQGVVLPWGLCIQALATLALINLALAHGLFTALLHIHALALGLLADVLVLTEILALSGGAANPLASLYLPPILFAALLLPARFAWGLGGLSLLAYGGLFFWHLPWPVAGGDAAYAFTLHLAGMWLTFALSVMLIVGVVSCLSRELAGREAALAAAREAQLRNEQLVALGVQAASAAHTLSTPLATLSLLSDELSDAYADDPELAEDLLLMRQQLAQCREGLSRLRHDAEPASECLPLFDALATRIAGWRALRPDVVLSWQGRHSGGPALALDNGFWAALFNLLNNAADAGGGKVELEVALAAGSLQLTIINREGCLSEAQLERAGLAMLPSGKTGGMGIGVLLSHVTLSRLGGSLTLCNDQAGGVRATLRLPLMEMAG</sequence>
<dbReference type="Proteomes" id="UP000467214">
    <property type="component" value="Unassembled WGS sequence"/>
</dbReference>
<keyword evidence="7" id="KW-0472">Membrane</keyword>
<dbReference type="PANTHER" id="PTHR44936">
    <property type="entry name" value="SENSOR PROTEIN CREC"/>
    <property type="match status" value="1"/>
</dbReference>
<evidence type="ECO:0000256" key="5">
    <source>
        <dbReference type="ARBA" id="ARBA00022777"/>
    </source>
</evidence>
<dbReference type="GO" id="GO:0005886">
    <property type="term" value="C:plasma membrane"/>
    <property type="evidence" value="ECO:0007669"/>
    <property type="project" value="TreeGrafter"/>
</dbReference>
<dbReference type="PANTHER" id="PTHR44936:SF10">
    <property type="entry name" value="SENSOR PROTEIN RSTB"/>
    <property type="match status" value="1"/>
</dbReference>
<evidence type="ECO:0000256" key="6">
    <source>
        <dbReference type="ARBA" id="ARBA00022840"/>
    </source>
</evidence>
<feature type="transmembrane region" description="Helical" evidence="7">
    <location>
        <begin position="149"/>
        <end position="174"/>
    </location>
</feature>
<dbReference type="GO" id="GO:0000155">
    <property type="term" value="F:phosphorelay sensor kinase activity"/>
    <property type="evidence" value="ECO:0007669"/>
    <property type="project" value="TreeGrafter"/>
</dbReference>
<keyword evidence="6" id="KW-0067">ATP-binding</keyword>
<dbReference type="Pfam" id="PF02518">
    <property type="entry name" value="HATPase_c"/>
    <property type="match status" value="1"/>
</dbReference>
<evidence type="ECO:0000256" key="4">
    <source>
        <dbReference type="ARBA" id="ARBA00022741"/>
    </source>
</evidence>
<organism evidence="9 10">
    <name type="scientific">Craterilacuibacter sinensis</name>
    <dbReference type="NCBI Taxonomy" id="2686017"/>
    <lineage>
        <taxon>Bacteria</taxon>
        <taxon>Pseudomonadati</taxon>
        <taxon>Pseudomonadota</taxon>
        <taxon>Betaproteobacteria</taxon>
        <taxon>Neisseriales</taxon>
        <taxon>Neisseriaceae</taxon>
        <taxon>Craterilacuibacter</taxon>
    </lineage>
</organism>
<name>A0A845BYV6_9NEIS</name>
<evidence type="ECO:0000256" key="3">
    <source>
        <dbReference type="ARBA" id="ARBA00022679"/>
    </source>
</evidence>
<evidence type="ECO:0000313" key="10">
    <source>
        <dbReference type="Proteomes" id="UP000467214"/>
    </source>
</evidence>
<evidence type="ECO:0000313" key="9">
    <source>
        <dbReference type="EMBL" id="MXR37693.1"/>
    </source>
</evidence>
<feature type="transmembrane region" description="Helical" evidence="7">
    <location>
        <begin position="104"/>
        <end position="137"/>
    </location>
</feature>
<keyword evidence="10" id="KW-1185">Reference proteome</keyword>
<feature type="transmembrane region" description="Helical" evidence="7">
    <location>
        <begin position="20"/>
        <end position="37"/>
    </location>
</feature>
<keyword evidence="3" id="KW-0808">Transferase</keyword>
<keyword evidence="4" id="KW-0547">Nucleotide-binding</keyword>
<evidence type="ECO:0000259" key="8">
    <source>
        <dbReference type="Pfam" id="PF02518"/>
    </source>
</evidence>
<dbReference type="EMBL" id="WSSB01000011">
    <property type="protein sequence ID" value="MXR37693.1"/>
    <property type="molecule type" value="Genomic_DNA"/>
</dbReference>
<accession>A0A845BYV6</accession>
<dbReference type="EC" id="2.7.13.3" evidence="2"/>
<dbReference type="SUPFAM" id="SSF55874">
    <property type="entry name" value="ATPase domain of HSP90 chaperone/DNA topoisomerase II/histidine kinase"/>
    <property type="match status" value="1"/>
</dbReference>
<comment type="catalytic activity">
    <reaction evidence="1">
        <text>ATP + protein L-histidine = ADP + protein N-phospho-L-histidine.</text>
        <dbReference type="EC" id="2.7.13.3"/>
    </reaction>
</comment>
<dbReference type="Gene3D" id="1.10.287.130">
    <property type="match status" value="1"/>
</dbReference>
<keyword evidence="7" id="KW-0812">Transmembrane</keyword>
<keyword evidence="5 9" id="KW-0418">Kinase</keyword>
<dbReference type="AlphaFoldDB" id="A0A845BYV6"/>
<feature type="domain" description="Histidine kinase/HSP90-like ATPase" evidence="8">
    <location>
        <begin position="314"/>
        <end position="409"/>
    </location>
</feature>
<keyword evidence="7" id="KW-1133">Transmembrane helix</keyword>
<protein>
    <recommendedName>
        <fullName evidence="2">histidine kinase</fullName>
        <ecNumber evidence="2">2.7.13.3</ecNumber>
    </recommendedName>
</protein>
<dbReference type="InterPro" id="IPR003594">
    <property type="entry name" value="HATPase_dom"/>
</dbReference>
<evidence type="ECO:0000256" key="7">
    <source>
        <dbReference type="SAM" id="Phobius"/>
    </source>
</evidence>
<dbReference type="InterPro" id="IPR050980">
    <property type="entry name" value="2C_sensor_his_kinase"/>
</dbReference>